<keyword evidence="2" id="KW-1185">Reference proteome</keyword>
<organism evidence="1 2">
    <name type="scientific">Sunxiuqinia dokdonensis</name>
    <dbReference type="NCBI Taxonomy" id="1409788"/>
    <lineage>
        <taxon>Bacteria</taxon>
        <taxon>Pseudomonadati</taxon>
        <taxon>Bacteroidota</taxon>
        <taxon>Bacteroidia</taxon>
        <taxon>Marinilabiliales</taxon>
        <taxon>Prolixibacteraceae</taxon>
        <taxon>Sunxiuqinia</taxon>
    </lineage>
</organism>
<dbReference type="Proteomes" id="UP000036958">
    <property type="component" value="Unassembled WGS sequence"/>
</dbReference>
<gene>
    <name evidence="1" type="ORF">NC99_30710</name>
</gene>
<comment type="caution">
    <text evidence="1">The sequence shown here is derived from an EMBL/GenBank/DDBJ whole genome shotgun (WGS) entry which is preliminary data.</text>
</comment>
<dbReference type="EMBL" id="LGIA01000171">
    <property type="protein sequence ID" value="KOH44078.1"/>
    <property type="molecule type" value="Genomic_DNA"/>
</dbReference>
<name>A0A0L8V6S9_9BACT</name>
<protein>
    <submittedName>
        <fullName evidence="1">Uncharacterized protein</fullName>
    </submittedName>
</protein>
<proteinExistence type="predicted"/>
<dbReference type="AlphaFoldDB" id="A0A0L8V6S9"/>
<reference evidence="2" key="1">
    <citation type="submission" date="2015-07" db="EMBL/GenBank/DDBJ databases">
        <title>Genome sequencing of Sunxiuqinia dokdonensis strain SK.</title>
        <authorList>
            <person name="Ahn S."/>
            <person name="Kim B.-C."/>
        </authorList>
    </citation>
    <scope>NUCLEOTIDE SEQUENCE [LARGE SCALE GENOMIC DNA]</scope>
    <source>
        <strain evidence="2">SK</strain>
    </source>
</reference>
<evidence type="ECO:0000313" key="1">
    <source>
        <dbReference type="EMBL" id="KOH44078.1"/>
    </source>
</evidence>
<sequence length="74" mass="8807">MVSIWFFEGLHVGWEGLHRHKMHADRIALCSLFVEPVKRMLLKVANKKPGTESEPGLYNEHFLFFTPRFWWSGY</sequence>
<evidence type="ECO:0000313" key="2">
    <source>
        <dbReference type="Proteomes" id="UP000036958"/>
    </source>
</evidence>
<accession>A0A0L8V6S9</accession>
<dbReference type="STRING" id="1409788.NC99_30710"/>